<keyword evidence="3" id="KW-1185">Reference proteome</keyword>
<organism evidence="2 3">
    <name type="scientific">Timema podura</name>
    <name type="common">Walking stick</name>
    <dbReference type="NCBI Taxonomy" id="61482"/>
    <lineage>
        <taxon>Eukaryota</taxon>
        <taxon>Metazoa</taxon>
        <taxon>Ecdysozoa</taxon>
        <taxon>Arthropoda</taxon>
        <taxon>Hexapoda</taxon>
        <taxon>Insecta</taxon>
        <taxon>Pterygota</taxon>
        <taxon>Neoptera</taxon>
        <taxon>Polyneoptera</taxon>
        <taxon>Phasmatodea</taxon>
        <taxon>Timematodea</taxon>
        <taxon>Timematoidea</taxon>
        <taxon>Timematidae</taxon>
        <taxon>Timema</taxon>
    </lineage>
</organism>
<name>A0ABN7PV68_TIMPD</name>
<accession>A0ABN7PV68</accession>
<dbReference type="EMBL" id="CAJPIN010151401">
    <property type="protein sequence ID" value="CAG2069558.1"/>
    <property type="molecule type" value="Genomic_DNA"/>
</dbReference>
<feature type="region of interest" description="Disordered" evidence="1">
    <location>
        <begin position="1"/>
        <end position="21"/>
    </location>
</feature>
<sequence>PDSGKRPGGQPRRRRKVPAQIISFDDDSNQHMESIDVISSSAPSTCLNSPAPGSQVEAAARLVLEGPQQIAGENPVGESTTSTAGSVTVLSNNGSRNELRYKYS</sequence>
<gene>
    <name evidence="2" type="ORF">TPAB3V08_LOCUS16500</name>
</gene>
<feature type="compositionally biased region" description="Polar residues" evidence="1">
    <location>
        <begin position="77"/>
        <end position="96"/>
    </location>
</feature>
<dbReference type="Proteomes" id="UP001153148">
    <property type="component" value="Unassembled WGS sequence"/>
</dbReference>
<feature type="non-terminal residue" evidence="2">
    <location>
        <position position="1"/>
    </location>
</feature>
<evidence type="ECO:0000313" key="2">
    <source>
        <dbReference type="EMBL" id="CAG2069558.1"/>
    </source>
</evidence>
<reference evidence="2" key="1">
    <citation type="submission" date="2021-03" db="EMBL/GenBank/DDBJ databases">
        <authorList>
            <person name="Tran Van P."/>
        </authorList>
    </citation>
    <scope>NUCLEOTIDE SEQUENCE</scope>
</reference>
<evidence type="ECO:0000313" key="3">
    <source>
        <dbReference type="Proteomes" id="UP001153148"/>
    </source>
</evidence>
<feature type="region of interest" description="Disordered" evidence="1">
    <location>
        <begin position="71"/>
        <end position="104"/>
    </location>
</feature>
<proteinExistence type="predicted"/>
<feature type="non-terminal residue" evidence="2">
    <location>
        <position position="104"/>
    </location>
</feature>
<evidence type="ECO:0000256" key="1">
    <source>
        <dbReference type="SAM" id="MobiDB-lite"/>
    </source>
</evidence>
<protein>
    <submittedName>
        <fullName evidence="2">Uncharacterized protein</fullName>
    </submittedName>
</protein>
<comment type="caution">
    <text evidence="2">The sequence shown here is derived from an EMBL/GenBank/DDBJ whole genome shotgun (WGS) entry which is preliminary data.</text>
</comment>